<dbReference type="eggNOG" id="COG0454">
    <property type="taxonomic scope" value="Bacteria"/>
</dbReference>
<dbReference type="InterPro" id="IPR000182">
    <property type="entry name" value="GNAT_dom"/>
</dbReference>
<proteinExistence type="predicted"/>
<dbReference type="RefSeq" id="WP_011435616.1">
    <property type="nucleotide sequence ID" value="NC_007777.1"/>
</dbReference>
<dbReference type="Proteomes" id="UP000001937">
    <property type="component" value="Chromosome"/>
</dbReference>
<keyword evidence="2" id="KW-1277">Toxin-antitoxin system</keyword>
<dbReference type="InterPro" id="IPR016181">
    <property type="entry name" value="Acyl_CoA_acyltransferase"/>
</dbReference>
<dbReference type="HOGENOM" id="CLU_101288_0_0_11"/>
<dbReference type="STRING" id="106370.Francci3_1170"/>
<accession>Q2JDU3</accession>
<keyword evidence="3" id="KW-0808">Transferase</keyword>
<name>Q2JDU3_FRACC</name>
<dbReference type="AlphaFoldDB" id="Q2JDU3"/>
<dbReference type="EMBL" id="CP000249">
    <property type="protein sequence ID" value="ABD10549.1"/>
    <property type="molecule type" value="Genomic_DNA"/>
</dbReference>
<evidence type="ECO:0000256" key="3">
    <source>
        <dbReference type="ARBA" id="ARBA00022679"/>
    </source>
</evidence>
<evidence type="ECO:0000256" key="1">
    <source>
        <dbReference type="ARBA" id="ARBA00022491"/>
    </source>
</evidence>
<accession>A0A1X1Q0G3</accession>
<reference evidence="6 7" key="1">
    <citation type="journal article" date="2007" name="Genome Res.">
        <title>Genome characteristics of facultatively symbiotic Frankia sp. strains reflect host range and host plant biogeography.</title>
        <authorList>
            <person name="Normand P."/>
            <person name="Lapierre P."/>
            <person name="Tisa L.S."/>
            <person name="Gogarten J.P."/>
            <person name="Alloisio N."/>
            <person name="Bagnarol E."/>
            <person name="Bassi C.A."/>
            <person name="Berry A.M."/>
            <person name="Bickhart D.M."/>
            <person name="Choisne N."/>
            <person name="Couloux A."/>
            <person name="Cournoyer B."/>
            <person name="Cruveiller S."/>
            <person name="Daubin V."/>
            <person name="Demange N."/>
            <person name="Francino M.P."/>
            <person name="Goltsman E."/>
            <person name="Huang Y."/>
            <person name="Kopp O.R."/>
            <person name="Labarre L."/>
            <person name="Lapidus A."/>
            <person name="Lavire C."/>
            <person name="Marechal J."/>
            <person name="Martinez M."/>
            <person name="Mastronunzio J.E."/>
            <person name="Mullin B.C."/>
            <person name="Niemann J."/>
            <person name="Pujic P."/>
            <person name="Rawnsley T."/>
            <person name="Rouy Z."/>
            <person name="Schenowitz C."/>
            <person name="Sellstedt A."/>
            <person name="Tavares F."/>
            <person name="Tomkins J.P."/>
            <person name="Vallenet D."/>
            <person name="Valverde C."/>
            <person name="Wall L.G."/>
            <person name="Wang Y."/>
            <person name="Medigue C."/>
            <person name="Benson D.R."/>
        </authorList>
    </citation>
    <scope>NUCLEOTIDE SEQUENCE [LARGE SCALE GENOMIC DNA]</scope>
    <source>
        <strain evidence="7">DSM 45818 / CECT 9043 / CcI3</strain>
    </source>
</reference>
<evidence type="ECO:0000256" key="5">
    <source>
        <dbReference type="ARBA" id="ARBA00049880"/>
    </source>
</evidence>
<evidence type="ECO:0000313" key="6">
    <source>
        <dbReference type="EMBL" id="ABD10549.1"/>
    </source>
</evidence>
<evidence type="ECO:0000256" key="4">
    <source>
        <dbReference type="ARBA" id="ARBA00023315"/>
    </source>
</evidence>
<evidence type="ECO:0000313" key="7">
    <source>
        <dbReference type="Proteomes" id="UP000001937"/>
    </source>
</evidence>
<dbReference type="PROSITE" id="PS51186">
    <property type="entry name" value="GNAT"/>
    <property type="match status" value="1"/>
</dbReference>
<dbReference type="KEGG" id="fra:Francci3_1170"/>
<keyword evidence="7" id="KW-1185">Reference proteome</keyword>
<gene>
    <name evidence="6" type="ordered locus">Francci3_1170</name>
</gene>
<keyword evidence="1" id="KW-0678">Repressor</keyword>
<dbReference type="SUPFAM" id="SSF55729">
    <property type="entry name" value="Acyl-CoA N-acyltransferases (Nat)"/>
    <property type="match status" value="1"/>
</dbReference>
<sequence>MPLAKPAALSEGPDRLTFNSGDDLLDGWLRHHALEHQQDRTTNTFVIVDATRIAGYYCLATAALERIPGSRRWSRRSTEPVPAMFVGRLAVDVRYQGRGLGAQLVRDAVMRSLTVHRMVGVPLLLAHAIRQPGRAFYRHLGFLGTHVDPYLLALPLHAAAGGG</sequence>
<protein>
    <submittedName>
        <fullName evidence="6">GCN5-related N-acetyltransferase</fullName>
    </submittedName>
</protein>
<dbReference type="OrthoDB" id="9799147at2"/>
<keyword evidence="4" id="KW-0012">Acyltransferase</keyword>
<dbReference type="Pfam" id="PF13508">
    <property type="entry name" value="Acetyltransf_7"/>
    <property type="match status" value="1"/>
</dbReference>
<comment type="catalytic activity">
    <reaction evidence="5">
        <text>glycyl-tRNA(Gly) + acetyl-CoA = N-acetylglycyl-tRNA(Gly) + CoA + H(+)</text>
        <dbReference type="Rhea" id="RHEA:81867"/>
        <dbReference type="Rhea" id="RHEA-COMP:9683"/>
        <dbReference type="Rhea" id="RHEA-COMP:19766"/>
        <dbReference type="ChEBI" id="CHEBI:15378"/>
        <dbReference type="ChEBI" id="CHEBI:57287"/>
        <dbReference type="ChEBI" id="CHEBI:57288"/>
        <dbReference type="ChEBI" id="CHEBI:78522"/>
        <dbReference type="ChEBI" id="CHEBI:232036"/>
    </reaction>
</comment>
<dbReference type="Gene3D" id="3.40.630.30">
    <property type="match status" value="1"/>
</dbReference>
<dbReference type="PANTHER" id="PTHR36449:SF1">
    <property type="entry name" value="ACETYLTRANSFERASE"/>
    <property type="match status" value="1"/>
</dbReference>
<dbReference type="GO" id="GO:0016747">
    <property type="term" value="F:acyltransferase activity, transferring groups other than amino-acyl groups"/>
    <property type="evidence" value="ECO:0007669"/>
    <property type="project" value="InterPro"/>
</dbReference>
<evidence type="ECO:0000256" key="2">
    <source>
        <dbReference type="ARBA" id="ARBA00022649"/>
    </source>
</evidence>
<organism evidence="6 7">
    <name type="scientific">Frankia casuarinae (strain DSM 45818 / CECT 9043 / HFP020203 / CcI3)</name>
    <dbReference type="NCBI Taxonomy" id="106370"/>
    <lineage>
        <taxon>Bacteria</taxon>
        <taxon>Bacillati</taxon>
        <taxon>Actinomycetota</taxon>
        <taxon>Actinomycetes</taxon>
        <taxon>Frankiales</taxon>
        <taxon>Frankiaceae</taxon>
        <taxon>Frankia</taxon>
    </lineage>
</organism>
<dbReference type="PANTHER" id="PTHR36449">
    <property type="entry name" value="ACETYLTRANSFERASE-RELATED"/>
    <property type="match status" value="1"/>
</dbReference>